<feature type="compositionally biased region" description="Basic and acidic residues" evidence="1">
    <location>
        <begin position="9"/>
        <end position="40"/>
    </location>
</feature>
<accession>A0A1G7JWA2</accession>
<dbReference type="AlphaFoldDB" id="A0A1G7JWA2"/>
<feature type="compositionally biased region" description="Low complexity" evidence="1">
    <location>
        <begin position="48"/>
        <end position="57"/>
    </location>
</feature>
<evidence type="ECO:0000313" key="3">
    <source>
        <dbReference type="EMBL" id="SDF29226.1"/>
    </source>
</evidence>
<keyword evidence="2" id="KW-0812">Transmembrane</keyword>
<protein>
    <submittedName>
        <fullName evidence="3">Uncharacterized protein</fullName>
    </submittedName>
</protein>
<name>A0A1G7JWA2_PSEOR</name>
<keyword evidence="2" id="KW-0472">Membrane</keyword>
<proteinExistence type="predicted"/>
<evidence type="ECO:0000256" key="1">
    <source>
        <dbReference type="SAM" id="MobiDB-lite"/>
    </source>
</evidence>
<dbReference type="EMBL" id="FNBE01000004">
    <property type="protein sequence ID" value="SDF29226.1"/>
    <property type="molecule type" value="Genomic_DNA"/>
</dbReference>
<feature type="transmembrane region" description="Helical" evidence="2">
    <location>
        <begin position="153"/>
        <end position="174"/>
    </location>
</feature>
<reference evidence="3 4" key="1">
    <citation type="submission" date="2016-10" db="EMBL/GenBank/DDBJ databases">
        <authorList>
            <person name="de Groot N.N."/>
        </authorList>
    </citation>
    <scope>NUCLEOTIDE SEQUENCE [LARGE SCALE GENOMIC DNA]</scope>
    <source>
        <strain evidence="3 4">CGMCC 4.3143</strain>
    </source>
</reference>
<keyword evidence="4" id="KW-1185">Reference proteome</keyword>
<sequence length="180" mass="18092">MELGNAVRPVERTGRGEEGRPACAGERRGPSRARSERERSQGWGGVAGAPHASGAPASYRRAHAAAVPPAASTAPVAPAAAAPRVLGAYASGARALRRADGPAVLPACRPARRQSSTIGGPCVPTRRPRLGRGRPGGARRLAGEVRAGLTDRVLAAVAVALGSATVVVVLGLLADLAGAR</sequence>
<feature type="region of interest" description="Disordered" evidence="1">
    <location>
        <begin position="110"/>
        <end position="137"/>
    </location>
</feature>
<evidence type="ECO:0000256" key="2">
    <source>
        <dbReference type="SAM" id="Phobius"/>
    </source>
</evidence>
<gene>
    <name evidence="3" type="ORF">SAMN05216377_104174</name>
</gene>
<dbReference type="Proteomes" id="UP000198967">
    <property type="component" value="Unassembled WGS sequence"/>
</dbReference>
<keyword evidence="2" id="KW-1133">Transmembrane helix</keyword>
<feature type="region of interest" description="Disordered" evidence="1">
    <location>
        <begin position="1"/>
        <end position="57"/>
    </location>
</feature>
<organism evidence="3 4">
    <name type="scientific">Pseudonocardia oroxyli</name>
    <dbReference type="NCBI Taxonomy" id="366584"/>
    <lineage>
        <taxon>Bacteria</taxon>
        <taxon>Bacillati</taxon>
        <taxon>Actinomycetota</taxon>
        <taxon>Actinomycetes</taxon>
        <taxon>Pseudonocardiales</taxon>
        <taxon>Pseudonocardiaceae</taxon>
        <taxon>Pseudonocardia</taxon>
    </lineage>
</organism>
<evidence type="ECO:0000313" key="4">
    <source>
        <dbReference type="Proteomes" id="UP000198967"/>
    </source>
</evidence>
<dbReference type="RefSeq" id="WP_093079003.1">
    <property type="nucleotide sequence ID" value="NZ_FNBE01000004.1"/>
</dbReference>